<protein>
    <submittedName>
        <fullName evidence="10">Pycsar system effector family protein</fullName>
    </submittedName>
</protein>
<evidence type="ECO:0000313" key="10">
    <source>
        <dbReference type="EMBL" id="MFC4198309.1"/>
    </source>
</evidence>
<sequence>MDYKQLQIDVEKHVNDYFNTHNDSRLVYHNLQHTKDVVRAAHEIANHYQLNDEDFFIVTVAAWFHDTGYFVDALHHEVKGAETADNYLESLGINKDIRGKVSGAILSTKIPQKPNNLLENILCDADLFHLGSADFREKGKLMHKEAELIYNKDISKNDWRIKDIQFLESHHYHTDYAQLLLNDQKLKNIEKIKSKLSNKKEQIEFVEPALHTNLSQEVENNKGKKGKDDKPDKGIETMFRITSANNQRLSDMADNKAHILITVNSIMLSLIVSLLLRRLEDHGNLIIPTFILLIVSLTCVVVSILSTRPSIPPGVFTPEDMDNKKVNLLFFGNFYKMSLPAYTDGMLRVMNDKDFLYGTLITDVYSQGVVLGRKYKLIRLAYNIFMFGLIAAVLAFVVAYAAYGKL</sequence>
<proteinExistence type="predicted"/>
<name>A0ABV8NRF0_9SPHI</name>
<evidence type="ECO:0000256" key="7">
    <source>
        <dbReference type="ARBA" id="ARBA00023136"/>
    </source>
</evidence>
<keyword evidence="3 8" id="KW-0812">Transmembrane</keyword>
<feature type="domain" description="HD/PDEase" evidence="9">
    <location>
        <begin position="26"/>
        <end position="140"/>
    </location>
</feature>
<keyword evidence="2" id="KW-1003">Cell membrane</keyword>
<evidence type="ECO:0000256" key="5">
    <source>
        <dbReference type="ARBA" id="ARBA00022989"/>
    </source>
</evidence>
<gene>
    <name evidence="10" type="ORF">ACFOUY_16500</name>
</gene>
<dbReference type="SMART" id="SM00471">
    <property type="entry name" value="HDc"/>
    <property type="match status" value="1"/>
</dbReference>
<accession>A0ABV8NRF0</accession>
<comment type="caution">
    <text evidence="10">The sequence shown here is derived from an EMBL/GenBank/DDBJ whole genome shotgun (WGS) entry which is preliminary data.</text>
</comment>
<evidence type="ECO:0000256" key="1">
    <source>
        <dbReference type="ARBA" id="ARBA00004236"/>
    </source>
</evidence>
<keyword evidence="6" id="KW-0051">Antiviral defense</keyword>
<dbReference type="InterPro" id="IPR006674">
    <property type="entry name" value="HD_domain"/>
</dbReference>
<reference evidence="11" key="1">
    <citation type="journal article" date="2019" name="Int. J. Syst. Evol. Microbiol.">
        <title>The Global Catalogue of Microorganisms (GCM) 10K type strain sequencing project: providing services to taxonomists for standard genome sequencing and annotation.</title>
        <authorList>
            <consortium name="The Broad Institute Genomics Platform"/>
            <consortium name="The Broad Institute Genome Sequencing Center for Infectious Disease"/>
            <person name="Wu L."/>
            <person name="Ma J."/>
        </authorList>
    </citation>
    <scope>NUCLEOTIDE SEQUENCE [LARGE SCALE GENOMIC DNA]</scope>
    <source>
        <strain evidence="11">CCM 8689</strain>
    </source>
</reference>
<dbReference type="RefSeq" id="WP_378962283.1">
    <property type="nucleotide sequence ID" value="NZ_JBHRXC010000016.1"/>
</dbReference>
<feature type="transmembrane region" description="Helical" evidence="8">
    <location>
        <begin position="285"/>
        <end position="305"/>
    </location>
</feature>
<dbReference type="InterPro" id="IPR003607">
    <property type="entry name" value="HD/PDEase_dom"/>
</dbReference>
<feature type="transmembrane region" description="Helical" evidence="8">
    <location>
        <begin position="384"/>
        <end position="403"/>
    </location>
</feature>
<feature type="transmembrane region" description="Helical" evidence="8">
    <location>
        <begin position="257"/>
        <end position="279"/>
    </location>
</feature>
<evidence type="ECO:0000256" key="6">
    <source>
        <dbReference type="ARBA" id="ARBA00023118"/>
    </source>
</evidence>
<dbReference type="CDD" id="cd00077">
    <property type="entry name" value="HDc"/>
    <property type="match status" value="1"/>
</dbReference>
<evidence type="ECO:0000313" key="11">
    <source>
        <dbReference type="Proteomes" id="UP001595792"/>
    </source>
</evidence>
<dbReference type="Pfam" id="PF18967">
    <property type="entry name" value="PycTM"/>
    <property type="match status" value="1"/>
</dbReference>
<keyword evidence="5 8" id="KW-1133">Transmembrane helix</keyword>
<organism evidence="10 11">
    <name type="scientific">Pedobacter jamesrossensis</name>
    <dbReference type="NCBI Taxonomy" id="1908238"/>
    <lineage>
        <taxon>Bacteria</taxon>
        <taxon>Pseudomonadati</taxon>
        <taxon>Bacteroidota</taxon>
        <taxon>Sphingobacteriia</taxon>
        <taxon>Sphingobacteriales</taxon>
        <taxon>Sphingobacteriaceae</taxon>
        <taxon>Pedobacter</taxon>
    </lineage>
</organism>
<evidence type="ECO:0000256" key="3">
    <source>
        <dbReference type="ARBA" id="ARBA00022692"/>
    </source>
</evidence>
<comment type="subcellular location">
    <subcellularLocation>
        <location evidence="1">Cell membrane</location>
    </subcellularLocation>
</comment>
<keyword evidence="4" id="KW-0547">Nucleotide-binding</keyword>
<evidence type="ECO:0000259" key="9">
    <source>
        <dbReference type="SMART" id="SM00471"/>
    </source>
</evidence>
<evidence type="ECO:0000256" key="4">
    <source>
        <dbReference type="ARBA" id="ARBA00022741"/>
    </source>
</evidence>
<evidence type="ECO:0000256" key="8">
    <source>
        <dbReference type="SAM" id="Phobius"/>
    </source>
</evidence>
<dbReference type="InterPro" id="IPR043760">
    <property type="entry name" value="PycTM_dom"/>
</dbReference>
<keyword evidence="7 8" id="KW-0472">Membrane</keyword>
<dbReference type="Pfam" id="PF01966">
    <property type="entry name" value="HD"/>
    <property type="match status" value="1"/>
</dbReference>
<dbReference type="Gene3D" id="1.10.3210.10">
    <property type="entry name" value="Hypothetical protein af1432"/>
    <property type="match status" value="1"/>
</dbReference>
<dbReference type="Proteomes" id="UP001595792">
    <property type="component" value="Unassembled WGS sequence"/>
</dbReference>
<evidence type="ECO:0000256" key="2">
    <source>
        <dbReference type="ARBA" id="ARBA00022475"/>
    </source>
</evidence>
<keyword evidence="11" id="KW-1185">Reference proteome</keyword>
<dbReference type="EMBL" id="JBHSBY010000137">
    <property type="protein sequence ID" value="MFC4198309.1"/>
    <property type="molecule type" value="Genomic_DNA"/>
</dbReference>
<dbReference type="SUPFAM" id="SSF109604">
    <property type="entry name" value="HD-domain/PDEase-like"/>
    <property type="match status" value="1"/>
</dbReference>